<reference evidence="2 3" key="1">
    <citation type="submission" date="2019-03" db="EMBL/GenBank/DDBJ databases">
        <authorList>
            <consortium name="Pathogen Informatics"/>
        </authorList>
    </citation>
    <scope>NUCLEOTIDE SEQUENCE [LARGE SCALE GENOMIC DNA]</scope>
    <source>
        <strain evidence="2 3">NCTC12126</strain>
    </source>
</reference>
<evidence type="ECO:0000259" key="1">
    <source>
        <dbReference type="Pfam" id="PF10124"/>
    </source>
</evidence>
<dbReference type="Proteomes" id="UP000351155">
    <property type="component" value="Unassembled WGS sequence"/>
</dbReference>
<protein>
    <submittedName>
        <fullName evidence="2">Mu-like prophage major head subunit gpT</fullName>
    </submittedName>
</protein>
<proteinExistence type="predicted"/>
<dbReference type="Pfam" id="PF10124">
    <property type="entry name" value="Mu-like_gpT"/>
    <property type="match status" value="3"/>
</dbReference>
<dbReference type="InterPro" id="IPR018774">
    <property type="entry name" value="Phage_Mu_GpT"/>
</dbReference>
<dbReference type="AlphaFoldDB" id="A0A484Z8A8"/>
<sequence>MAAINKANLSVLFLNLKKSFQNGLTLGKPQWQRVATRIPSTGAANYYAWLEMFPKMREWIGEKQLTRLLKQDFTVPNKDFEATVVVKRNHIKDDQLGIYGIQAAGAGESAAMWPHEIVFELLTKGFTEKAYDGQPFFSDKHVIGDKTYSNMGKAPLSVASQAEAKASFGAARTSMKKLKDRHDRPLNITPDVLVVPPALEDVARTLMTAERLEDGKPNLYKGSAEVLVIQDLKTDTEWYLLDTTKVLKPLIFQERESRTLSPRPIWTRTTSLCGLSINTALSLAVPLRSVTGRWLTAPRVKETDHELRHPGGLQNLFHRA</sequence>
<evidence type="ECO:0000313" key="3">
    <source>
        <dbReference type="Proteomes" id="UP000351155"/>
    </source>
</evidence>
<evidence type="ECO:0000313" key="2">
    <source>
        <dbReference type="EMBL" id="VFS44627.1"/>
    </source>
</evidence>
<gene>
    <name evidence="2" type="ORF">NCTC12126_05938</name>
</gene>
<organism evidence="2 3">
    <name type="scientific">Enterobacter cancerogenus</name>
    <dbReference type="NCBI Taxonomy" id="69218"/>
    <lineage>
        <taxon>Bacteria</taxon>
        <taxon>Pseudomonadati</taxon>
        <taxon>Pseudomonadota</taxon>
        <taxon>Gammaproteobacteria</taxon>
        <taxon>Enterobacterales</taxon>
        <taxon>Enterobacteriaceae</taxon>
        <taxon>Enterobacter</taxon>
        <taxon>Enterobacter cloacae complex</taxon>
    </lineage>
</organism>
<dbReference type="EMBL" id="CAADIW010000075">
    <property type="protein sequence ID" value="VFS44627.1"/>
    <property type="molecule type" value="Genomic_DNA"/>
</dbReference>
<name>A0A484Z8A8_9ENTR</name>
<feature type="domain" description="Bacteriophage Mu GpT" evidence="1">
    <location>
        <begin position="10"/>
        <end position="151"/>
    </location>
</feature>
<accession>A0A484Z8A8</accession>
<feature type="domain" description="Bacteriophage Mu GpT" evidence="1">
    <location>
        <begin position="234"/>
        <end position="259"/>
    </location>
</feature>
<feature type="domain" description="Bacteriophage Mu GpT" evidence="1">
    <location>
        <begin position="164"/>
        <end position="229"/>
    </location>
</feature>